<dbReference type="EMBL" id="JH719450">
    <property type="protein sequence ID" value="EJF57466.1"/>
    <property type="molecule type" value="Genomic_DNA"/>
</dbReference>
<dbReference type="HOGENOM" id="CLU_002865_7_2_1"/>
<evidence type="ECO:0000256" key="2">
    <source>
        <dbReference type="ARBA" id="ARBA00010790"/>
    </source>
</evidence>
<dbReference type="Gene3D" id="3.50.50.60">
    <property type="entry name" value="FAD/NAD(P)-binding domain"/>
    <property type="match status" value="1"/>
</dbReference>
<feature type="binding site" evidence="6">
    <location>
        <begin position="545"/>
        <end position="546"/>
    </location>
    <ligand>
        <name>FAD</name>
        <dbReference type="ChEBI" id="CHEBI:57692"/>
    </ligand>
</feature>
<keyword evidence="3" id="KW-0285">Flavoprotein</keyword>
<dbReference type="Pfam" id="PF00732">
    <property type="entry name" value="GMC_oxred_N"/>
    <property type="match status" value="1"/>
</dbReference>
<accession>R7SMV5</accession>
<evidence type="ECO:0000259" key="7">
    <source>
        <dbReference type="PROSITE" id="PS00624"/>
    </source>
</evidence>
<dbReference type="Gene3D" id="3.30.560.10">
    <property type="entry name" value="Glucose Oxidase, domain 3"/>
    <property type="match status" value="1"/>
</dbReference>
<evidence type="ECO:0000256" key="3">
    <source>
        <dbReference type="ARBA" id="ARBA00022630"/>
    </source>
</evidence>
<name>R7SMV5_DICSQ</name>
<feature type="active site" description="Proton acceptor" evidence="5">
    <location>
        <position position="591"/>
    </location>
</feature>
<dbReference type="PANTHER" id="PTHR11552">
    <property type="entry name" value="GLUCOSE-METHANOL-CHOLINE GMC OXIDOREDUCTASE"/>
    <property type="match status" value="1"/>
</dbReference>
<comment type="cofactor">
    <cofactor evidence="1 6">
        <name>FAD</name>
        <dbReference type="ChEBI" id="CHEBI:57692"/>
    </cofactor>
</comment>
<dbReference type="Pfam" id="PF05199">
    <property type="entry name" value="GMC_oxred_C"/>
    <property type="match status" value="1"/>
</dbReference>
<dbReference type="GO" id="GO:0050660">
    <property type="term" value="F:flavin adenine dinucleotide binding"/>
    <property type="evidence" value="ECO:0007669"/>
    <property type="project" value="InterPro"/>
</dbReference>
<evidence type="ECO:0000256" key="1">
    <source>
        <dbReference type="ARBA" id="ARBA00001974"/>
    </source>
</evidence>
<dbReference type="SUPFAM" id="SSF54373">
    <property type="entry name" value="FAD-linked reductases, C-terminal domain"/>
    <property type="match status" value="1"/>
</dbReference>
<dbReference type="SUPFAM" id="SSF51905">
    <property type="entry name" value="FAD/NAD(P)-binding domain"/>
    <property type="match status" value="1"/>
</dbReference>
<organism evidence="8 9">
    <name type="scientific">Dichomitus squalens (strain LYAD-421)</name>
    <name type="common">Western red white-rot fungus</name>
    <dbReference type="NCBI Taxonomy" id="732165"/>
    <lineage>
        <taxon>Eukaryota</taxon>
        <taxon>Fungi</taxon>
        <taxon>Dikarya</taxon>
        <taxon>Basidiomycota</taxon>
        <taxon>Agaricomycotina</taxon>
        <taxon>Agaricomycetes</taxon>
        <taxon>Polyporales</taxon>
        <taxon>Polyporaceae</taxon>
        <taxon>Dichomitus</taxon>
    </lineage>
</organism>
<evidence type="ECO:0000256" key="6">
    <source>
        <dbReference type="PIRSR" id="PIRSR000137-2"/>
    </source>
</evidence>
<gene>
    <name evidence="8" type="ORF">DICSQDRAFT_163390</name>
</gene>
<dbReference type="RefSeq" id="XP_007369783.1">
    <property type="nucleotide sequence ID" value="XM_007369721.1"/>
</dbReference>
<feature type="domain" description="Glucose-methanol-choline oxidoreductase N-terminal" evidence="7">
    <location>
        <begin position="300"/>
        <end position="314"/>
    </location>
</feature>
<dbReference type="GeneID" id="18838232"/>
<dbReference type="InterPro" id="IPR012132">
    <property type="entry name" value="GMC_OxRdtase"/>
</dbReference>
<dbReference type="AlphaFoldDB" id="R7SMV5"/>
<dbReference type="PROSITE" id="PS00624">
    <property type="entry name" value="GMC_OXRED_2"/>
    <property type="match status" value="1"/>
</dbReference>
<sequence length="614" mass="66695">MGYGHSRLLATDPSQYATPWSPADGAAVIPPGEWNSFDYVIVGGGTAGCVLASRLSEDPSVTVLLIEAGTSHRSSFFSRIPMGFPRLFNTIYDWKYRTQPQRELGDRPVDWQRGKILGGSSSINAQLYHECDPADFDSWESQGATGWGYESMRKYFRKAERYMSHPSHLVDPSGHGRDGPWITSHVPIAPISAKVIEAAKTLRIPASNDFNTSEGTLGAGYFVASIDEKHERTSAATAYLREEVLKRPNLLVAISTTTEKILFSSDETGDPTAVGVQISRGERAAKYVVGARKEVILSAGAIGSPQLLLLSGIGPRAHLEKLNVPVVRDLPKVGQNLLDHFSAGALLFRAKPGFTWDWVVYNIYWSAVALVQWLILGTGPLSSLATQVGIFVRSDDPNLPYGESLPVTDMSSGPRAPDIEFAIAPFVVIESGAHTPPRGTHGITAGSVLLKPCSKGSIELRSASVYDHPIIDPNYLSNESDWNVMIRATRLLLRLARAPPLSDALDLRTLSAPGDPLFWPGDADPEKIMDEEIKAVIRRYGQSAWHPRQTSSARMGSSPHDSVVDIELRVHCVRGLRVVDASSFPDQVSGHPCAVVVAMAEKAAELIATSRSQG</sequence>
<dbReference type="PANTHER" id="PTHR11552:SF147">
    <property type="entry name" value="CHOLINE DEHYDROGENASE, MITOCHONDRIAL"/>
    <property type="match status" value="1"/>
</dbReference>
<reference evidence="8 9" key="1">
    <citation type="journal article" date="2012" name="Science">
        <title>The Paleozoic origin of enzymatic lignin decomposition reconstructed from 31 fungal genomes.</title>
        <authorList>
            <person name="Floudas D."/>
            <person name="Binder M."/>
            <person name="Riley R."/>
            <person name="Barry K."/>
            <person name="Blanchette R.A."/>
            <person name="Henrissat B."/>
            <person name="Martinez A.T."/>
            <person name="Otillar R."/>
            <person name="Spatafora J.W."/>
            <person name="Yadav J.S."/>
            <person name="Aerts A."/>
            <person name="Benoit I."/>
            <person name="Boyd A."/>
            <person name="Carlson A."/>
            <person name="Copeland A."/>
            <person name="Coutinho P.M."/>
            <person name="de Vries R.P."/>
            <person name="Ferreira P."/>
            <person name="Findley K."/>
            <person name="Foster B."/>
            <person name="Gaskell J."/>
            <person name="Glotzer D."/>
            <person name="Gorecki P."/>
            <person name="Heitman J."/>
            <person name="Hesse C."/>
            <person name="Hori C."/>
            <person name="Igarashi K."/>
            <person name="Jurgens J.A."/>
            <person name="Kallen N."/>
            <person name="Kersten P."/>
            <person name="Kohler A."/>
            <person name="Kuees U."/>
            <person name="Kumar T.K.A."/>
            <person name="Kuo A."/>
            <person name="LaButti K."/>
            <person name="Larrondo L.F."/>
            <person name="Lindquist E."/>
            <person name="Ling A."/>
            <person name="Lombard V."/>
            <person name="Lucas S."/>
            <person name="Lundell T."/>
            <person name="Martin R."/>
            <person name="McLaughlin D.J."/>
            <person name="Morgenstern I."/>
            <person name="Morin E."/>
            <person name="Murat C."/>
            <person name="Nagy L.G."/>
            <person name="Nolan M."/>
            <person name="Ohm R.A."/>
            <person name="Patyshakuliyeva A."/>
            <person name="Rokas A."/>
            <person name="Ruiz-Duenas F.J."/>
            <person name="Sabat G."/>
            <person name="Salamov A."/>
            <person name="Samejima M."/>
            <person name="Schmutz J."/>
            <person name="Slot J.C."/>
            <person name="St John F."/>
            <person name="Stenlid J."/>
            <person name="Sun H."/>
            <person name="Sun S."/>
            <person name="Syed K."/>
            <person name="Tsang A."/>
            <person name="Wiebenga A."/>
            <person name="Young D."/>
            <person name="Pisabarro A."/>
            <person name="Eastwood D.C."/>
            <person name="Martin F."/>
            <person name="Cullen D."/>
            <person name="Grigoriev I.V."/>
            <person name="Hibbett D.S."/>
        </authorList>
    </citation>
    <scope>NUCLEOTIDE SEQUENCE [LARGE SCALE GENOMIC DNA]</scope>
    <source>
        <strain evidence="8 9">LYAD-421 SS1</strain>
    </source>
</reference>
<evidence type="ECO:0000313" key="8">
    <source>
        <dbReference type="EMBL" id="EJF57466.1"/>
    </source>
</evidence>
<dbReference type="GO" id="GO:0016614">
    <property type="term" value="F:oxidoreductase activity, acting on CH-OH group of donors"/>
    <property type="evidence" value="ECO:0007669"/>
    <property type="project" value="InterPro"/>
</dbReference>
<dbReference type="Proteomes" id="UP000053319">
    <property type="component" value="Unassembled WGS sequence"/>
</dbReference>
<dbReference type="InterPro" id="IPR036188">
    <property type="entry name" value="FAD/NAD-bd_sf"/>
</dbReference>
<dbReference type="KEGG" id="dsq:DICSQDRAFT_163390"/>
<dbReference type="OrthoDB" id="269227at2759"/>
<dbReference type="OMA" id="WITSHVP"/>
<feature type="active site" description="Proton donor" evidence="5">
    <location>
        <position position="546"/>
    </location>
</feature>
<evidence type="ECO:0000313" key="9">
    <source>
        <dbReference type="Proteomes" id="UP000053319"/>
    </source>
</evidence>
<dbReference type="PIRSF" id="PIRSF000137">
    <property type="entry name" value="Alcohol_oxidase"/>
    <property type="match status" value="1"/>
</dbReference>
<protein>
    <submittedName>
        <fullName evidence="8">GMC oxidoreductase</fullName>
    </submittedName>
</protein>
<keyword evidence="4 6" id="KW-0274">FAD</keyword>
<dbReference type="InterPro" id="IPR007867">
    <property type="entry name" value="GMC_OxRtase_C"/>
</dbReference>
<proteinExistence type="inferred from homology"/>
<evidence type="ECO:0000256" key="4">
    <source>
        <dbReference type="ARBA" id="ARBA00022827"/>
    </source>
</evidence>
<comment type="similarity">
    <text evidence="2">Belongs to the GMC oxidoreductase family.</text>
</comment>
<evidence type="ECO:0000256" key="5">
    <source>
        <dbReference type="PIRSR" id="PIRSR000137-1"/>
    </source>
</evidence>
<dbReference type="InterPro" id="IPR000172">
    <property type="entry name" value="GMC_OxRdtase_N"/>
</dbReference>